<evidence type="ECO:0000256" key="7">
    <source>
        <dbReference type="ARBA" id="ARBA00023136"/>
    </source>
</evidence>
<evidence type="ECO:0000256" key="3">
    <source>
        <dbReference type="ARBA" id="ARBA00022448"/>
    </source>
</evidence>
<keyword evidence="10" id="KW-1185">Reference proteome</keyword>
<dbReference type="FunFam" id="1.20.58.340:FF:000012">
    <property type="entry name" value="Magnesium transport protein CorA"/>
    <property type="match status" value="1"/>
</dbReference>
<comment type="similarity">
    <text evidence="2 8">Belongs to the CorA metal ion transporter (MIT) (TC 1.A.35) family.</text>
</comment>
<evidence type="ECO:0000256" key="1">
    <source>
        <dbReference type="ARBA" id="ARBA00004651"/>
    </source>
</evidence>
<dbReference type="GO" id="GO:0015087">
    <property type="term" value="F:cobalt ion transmembrane transporter activity"/>
    <property type="evidence" value="ECO:0007669"/>
    <property type="project" value="UniProtKB-UniRule"/>
</dbReference>
<dbReference type="OrthoDB" id="9803416at2"/>
<comment type="caution">
    <text evidence="9">The sequence shown here is derived from an EMBL/GenBank/DDBJ whole genome shotgun (WGS) entry which is preliminary data.</text>
</comment>
<feature type="transmembrane region" description="Helical" evidence="8">
    <location>
        <begin position="297"/>
        <end position="317"/>
    </location>
</feature>
<keyword evidence="6 8" id="KW-1133">Transmembrane helix</keyword>
<keyword evidence="5 8" id="KW-0812">Transmembrane</keyword>
<evidence type="ECO:0000256" key="6">
    <source>
        <dbReference type="ARBA" id="ARBA00022989"/>
    </source>
</evidence>
<evidence type="ECO:0000313" key="9">
    <source>
        <dbReference type="EMBL" id="MZP28576.1"/>
    </source>
</evidence>
<dbReference type="AlphaFoldDB" id="A0A845KZG9"/>
<dbReference type="RefSeq" id="WP_161254349.1">
    <property type="nucleotide sequence ID" value="NZ_WXEY01000002.1"/>
</dbReference>
<gene>
    <name evidence="8 9" type="primary">corA</name>
    <name evidence="9" type="ORF">GTO91_02400</name>
</gene>
<dbReference type="GO" id="GO:0000287">
    <property type="term" value="F:magnesium ion binding"/>
    <property type="evidence" value="ECO:0007669"/>
    <property type="project" value="TreeGrafter"/>
</dbReference>
<dbReference type="Pfam" id="PF01544">
    <property type="entry name" value="CorA"/>
    <property type="match status" value="1"/>
</dbReference>
<evidence type="ECO:0000313" key="10">
    <source>
        <dbReference type="Proteomes" id="UP000463470"/>
    </source>
</evidence>
<evidence type="ECO:0000256" key="4">
    <source>
        <dbReference type="ARBA" id="ARBA00022475"/>
    </source>
</evidence>
<dbReference type="InterPro" id="IPR004488">
    <property type="entry name" value="Mg/Co-transport_prot_CorA"/>
</dbReference>
<dbReference type="SUPFAM" id="SSF144083">
    <property type="entry name" value="Magnesium transport protein CorA, transmembrane region"/>
    <property type="match status" value="1"/>
</dbReference>
<dbReference type="Gene3D" id="1.20.58.340">
    <property type="entry name" value="Magnesium transport protein CorA, transmembrane region"/>
    <property type="match status" value="2"/>
</dbReference>
<dbReference type="PANTHER" id="PTHR46494">
    <property type="entry name" value="CORA FAMILY METAL ION TRANSPORTER (EUROFUNG)"/>
    <property type="match status" value="1"/>
</dbReference>
<dbReference type="PANTHER" id="PTHR46494:SF1">
    <property type="entry name" value="CORA FAMILY METAL ION TRANSPORTER (EUROFUNG)"/>
    <property type="match status" value="1"/>
</dbReference>
<dbReference type="InterPro" id="IPR045861">
    <property type="entry name" value="CorA_cytoplasmic_dom"/>
</dbReference>
<dbReference type="EMBL" id="WXEY01000002">
    <property type="protein sequence ID" value="MZP28576.1"/>
    <property type="molecule type" value="Genomic_DNA"/>
</dbReference>
<protein>
    <recommendedName>
        <fullName evidence="8">Magnesium transport protein CorA</fullName>
    </recommendedName>
</protein>
<dbReference type="InterPro" id="IPR002523">
    <property type="entry name" value="MgTranspt_CorA/ZnTranspt_ZntB"/>
</dbReference>
<name>A0A845KZG9_9FIRM</name>
<organism evidence="9 10">
    <name type="scientific">Heliomicrobium undosum</name>
    <dbReference type="NCBI Taxonomy" id="121734"/>
    <lineage>
        <taxon>Bacteria</taxon>
        <taxon>Bacillati</taxon>
        <taxon>Bacillota</taxon>
        <taxon>Clostridia</taxon>
        <taxon>Eubacteriales</taxon>
        <taxon>Heliobacteriaceae</taxon>
        <taxon>Heliomicrobium</taxon>
    </lineage>
</organism>
<keyword evidence="8" id="KW-0406">Ion transport</keyword>
<keyword evidence="3 8" id="KW-0813">Transport</keyword>
<dbReference type="GO" id="GO:0050897">
    <property type="term" value="F:cobalt ion binding"/>
    <property type="evidence" value="ECO:0007669"/>
    <property type="project" value="TreeGrafter"/>
</dbReference>
<keyword evidence="7 8" id="KW-0472">Membrane</keyword>
<dbReference type="Proteomes" id="UP000463470">
    <property type="component" value="Unassembled WGS sequence"/>
</dbReference>
<keyword evidence="8" id="KW-0460">Magnesium</keyword>
<evidence type="ECO:0000256" key="2">
    <source>
        <dbReference type="ARBA" id="ARBA00009765"/>
    </source>
</evidence>
<reference evidence="9 10" key="1">
    <citation type="submission" date="2020-01" db="EMBL/GenBank/DDBJ databases">
        <title>Whole-genome sequence of Heliobacterium undosum DSM 13378.</title>
        <authorList>
            <person name="Kyndt J.A."/>
            <person name="Meyer T.E."/>
        </authorList>
    </citation>
    <scope>NUCLEOTIDE SEQUENCE [LARGE SCALE GENOMIC DNA]</scope>
    <source>
        <strain evidence="9 10">DSM 13378</strain>
    </source>
</reference>
<feature type="transmembrane region" description="Helical" evidence="8">
    <location>
        <begin position="266"/>
        <end position="285"/>
    </location>
</feature>
<proteinExistence type="inferred from homology"/>
<accession>A0A845KZG9</accession>
<sequence>MIKTYIFDAQQDKVLHDINPDQLEQWLASPDNLIWIDLYDYDADEVNQVARVFDFHPLAIEDVLHASPRAKVDRYDRYFFFVFHALRYDEESDDELTLFELDVFLGKNYIVTLHRSALPAVGRVAYHCLRGTRLMNRGPDYLIYAIVDGIIDEYFPIVERLGDRIDELEDELYINPARETTDEMLALKRTLLLLRKTVLPQKRIFSNINGRYSFEVREDNRPYYLDLVDHIERISDTIDTYRDLVNSAMDTYFSIISNRTNEIMRVLTIISTISMPLTVVTGAFGMNVPIPAHENPFMFYAIWLSMAALSAGMIYWFRRKKWI</sequence>
<evidence type="ECO:0000256" key="5">
    <source>
        <dbReference type="ARBA" id="ARBA00022692"/>
    </source>
</evidence>
<dbReference type="SUPFAM" id="SSF143865">
    <property type="entry name" value="CorA soluble domain-like"/>
    <property type="match status" value="1"/>
</dbReference>
<dbReference type="CDD" id="cd12822">
    <property type="entry name" value="TmCorA-like"/>
    <property type="match status" value="1"/>
</dbReference>
<dbReference type="Gene3D" id="3.30.460.20">
    <property type="entry name" value="CorA soluble domain-like"/>
    <property type="match status" value="1"/>
</dbReference>
<dbReference type="GO" id="GO:0015095">
    <property type="term" value="F:magnesium ion transmembrane transporter activity"/>
    <property type="evidence" value="ECO:0007669"/>
    <property type="project" value="UniProtKB-UniRule"/>
</dbReference>
<comment type="subcellular location">
    <subcellularLocation>
        <location evidence="1">Cell membrane</location>
        <topology evidence="1">Multi-pass membrane protein</topology>
    </subcellularLocation>
    <subcellularLocation>
        <location evidence="8">Membrane</location>
        <topology evidence="8">Multi-pass membrane protein</topology>
    </subcellularLocation>
</comment>
<dbReference type="NCBIfam" id="TIGR00383">
    <property type="entry name" value="corA"/>
    <property type="match status" value="1"/>
</dbReference>
<dbReference type="GO" id="GO:0005886">
    <property type="term" value="C:plasma membrane"/>
    <property type="evidence" value="ECO:0007669"/>
    <property type="project" value="UniProtKB-SubCell"/>
</dbReference>
<dbReference type="InterPro" id="IPR045863">
    <property type="entry name" value="CorA_TM1_TM2"/>
</dbReference>
<evidence type="ECO:0000256" key="8">
    <source>
        <dbReference type="RuleBase" id="RU362010"/>
    </source>
</evidence>
<keyword evidence="4 8" id="KW-1003">Cell membrane</keyword>
<comment type="function">
    <text evidence="8">Mediates influx of magnesium ions.</text>
</comment>